<evidence type="ECO:0000313" key="2">
    <source>
        <dbReference type="Proteomes" id="UP000824890"/>
    </source>
</evidence>
<keyword evidence="2" id="KW-1185">Reference proteome</keyword>
<proteinExistence type="predicted"/>
<evidence type="ECO:0000313" key="1">
    <source>
        <dbReference type="EMBL" id="KAH0889570.1"/>
    </source>
</evidence>
<gene>
    <name evidence="1" type="ORF">HID58_051999</name>
</gene>
<reference evidence="1 2" key="1">
    <citation type="submission" date="2021-05" db="EMBL/GenBank/DDBJ databases">
        <title>Genome Assembly of Synthetic Allotetraploid Brassica napus Reveals Homoeologous Exchanges between Subgenomes.</title>
        <authorList>
            <person name="Davis J.T."/>
        </authorList>
    </citation>
    <scope>NUCLEOTIDE SEQUENCE [LARGE SCALE GENOMIC DNA]</scope>
    <source>
        <strain evidence="2">cv. Da-Ae</strain>
        <tissue evidence="1">Seedling</tissue>
    </source>
</reference>
<accession>A0ABQ8AC03</accession>
<dbReference type="Proteomes" id="UP000824890">
    <property type="component" value="Unassembled WGS sequence"/>
</dbReference>
<dbReference type="EMBL" id="JAGKQM010000013">
    <property type="protein sequence ID" value="KAH0889570.1"/>
    <property type="molecule type" value="Genomic_DNA"/>
</dbReference>
<protein>
    <submittedName>
        <fullName evidence="1">Uncharacterized protein</fullName>
    </submittedName>
</protein>
<organism evidence="1 2">
    <name type="scientific">Brassica napus</name>
    <name type="common">Rape</name>
    <dbReference type="NCBI Taxonomy" id="3708"/>
    <lineage>
        <taxon>Eukaryota</taxon>
        <taxon>Viridiplantae</taxon>
        <taxon>Streptophyta</taxon>
        <taxon>Embryophyta</taxon>
        <taxon>Tracheophyta</taxon>
        <taxon>Spermatophyta</taxon>
        <taxon>Magnoliopsida</taxon>
        <taxon>eudicotyledons</taxon>
        <taxon>Gunneridae</taxon>
        <taxon>Pentapetalae</taxon>
        <taxon>rosids</taxon>
        <taxon>malvids</taxon>
        <taxon>Brassicales</taxon>
        <taxon>Brassicaceae</taxon>
        <taxon>Brassiceae</taxon>
        <taxon>Brassica</taxon>
    </lineage>
</organism>
<comment type="caution">
    <text evidence="1">The sequence shown here is derived from an EMBL/GenBank/DDBJ whole genome shotgun (WGS) entry which is preliminary data.</text>
</comment>
<name>A0ABQ8AC03_BRANA</name>
<sequence length="92" mass="10424">MVISASNTIFIDDEPYKIILILSSHDLGYGWFDFDPVRSRRRIQKGELCSYLDDLANSSVVQAYIKEHSFGHPMTVLLIRTGLSTAQCEIIC</sequence>